<dbReference type="InterPro" id="IPR003711">
    <property type="entry name" value="CarD-like/TRCF_RID"/>
</dbReference>
<evidence type="ECO:0000256" key="9">
    <source>
        <dbReference type="ARBA" id="ARBA00023204"/>
    </source>
</evidence>
<evidence type="ECO:0000256" key="12">
    <source>
        <dbReference type="ARBA" id="ARBA00070128"/>
    </source>
</evidence>
<dbReference type="EMBL" id="BMPO01000001">
    <property type="protein sequence ID" value="GGJ81247.1"/>
    <property type="molecule type" value="Genomic_DNA"/>
</dbReference>
<dbReference type="EC" id="3.6.4.-" evidence="13"/>
<dbReference type="InterPro" id="IPR036101">
    <property type="entry name" value="CarD-like/TRCF_RID_sf"/>
</dbReference>
<dbReference type="PROSITE" id="PS51192">
    <property type="entry name" value="HELICASE_ATP_BIND_1"/>
    <property type="match status" value="1"/>
</dbReference>
<evidence type="ECO:0000313" key="16">
    <source>
        <dbReference type="EMBL" id="GGJ81247.1"/>
    </source>
</evidence>
<dbReference type="SMART" id="SM00487">
    <property type="entry name" value="DEXDc"/>
    <property type="match status" value="1"/>
</dbReference>
<reference evidence="16" key="1">
    <citation type="journal article" date="2014" name="Int. J. Syst. Evol. Microbiol.">
        <title>Complete genome sequence of Corynebacterium casei LMG S-19264T (=DSM 44701T), isolated from a smear-ripened cheese.</title>
        <authorList>
            <consortium name="US DOE Joint Genome Institute (JGI-PGF)"/>
            <person name="Walter F."/>
            <person name="Albersmeier A."/>
            <person name="Kalinowski J."/>
            <person name="Ruckert C."/>
        </authorList>
    </citation>
    <scope>NUCLEOTIDE SEQUENCE</scope>
    <source>
        <strain evidence="16">JCM 30078</strain>
    </source>
</reference>
<evidence type="ECO:0000256" key="10">
    <source>
        <dbReference type="ARBA" id="ARBA00061104"/>
    </source>
</evidence>
<dbReference type="GO" id="GO:0005737">
    <property type="term" value="C:cytoplasm"/>
    <property type="evidence" value="ECO:0007669"/>
    <property type="project" value="UniProtKB-SubCell"/>
</dbReference>
<dbReference type="Pfam" id="PF17757">
    <property type="entry name" value="UvrB_inter"/>
    <property type="match status" value="1"/>
</dbReference>
<dbReference type="Pfam" id="PF21132">
    <property type="entry name" value="MFD_D3"/>
    <property type="match status" value="1"/>
</dbReference>
<dbReference type="GO" id="GO:0016787">
    <property type="term" value="F:hydrolase activity"/>
    <property type="evidence" value="ECO:0007669"/>
    <property type="project" value="UniProtKB-KW"/>
</dbReference>
<dbReference type="SMART" id="SM00982">
    <property type="entry name" value="TRCF"/>
    <property type="match status" value="1"/>
</dbReference>
<dbReference type="SUPFAM" id="SSF141259">
    <property type="entry name" value="CarD-like"/>
    <property type="match status" value="1"/>
</dbReference>
<proteinExistence type="inferred from homology"/>
<keyword evidence="9 13" id="KW-0234">DNA repair</keyword>
<comment type="function">
    <text evidence="13">Couples transcription and DNA repair by recognizing RNA polymerase (RNAP) stalled at DNA lesions. Mediates ATP-dependent release of RNAP and its truncated transcript from the DNA, and recruitment of nucleotide excision repair machinery to the damaged site.</text>
</comment>
<evidence type="ECO:0000256" key="11">
    <source>
        <dbReference type="ARBA" id="ARBA00061399"/>
    </source>
</evidence>
<protein>
    <recommendedName>
        <fullName evidence="12 13">Transcription-repair-coupling factor</fullName>
        <shortName evidence="13">TRCF</shortName>
        <ecNumber evidence="13">3.6.4.-</ecNumber>
    </recommendedName>
</protein>
<evidence type="ECO:0000256" key="3">
    <source>
        <dbReference type="ARBA" id="ARBA00022741"/>
    </source>
</evidence>
<dbReference type="Gene3D" id="3.40.50.11140">
    <property type="match status" value="1"/>
</dbReference>
<dbReference type="SMART" id="SM01058">
    <property type="entry name" value="CarD_TRCF"/>
    <property type="match status" value="1"/>
</dbReference>
<dbReference type="CDD" id="cd17991">
    <property type="entry name" value="DEXHc_TRCF"/>
    <property type="match status" value="1"/>
</dbReference>
<evidence type="ECO:0000313" key="17">
    <source>
        <dbReference type="Proteomes" id="UP000635983"/>
    </source>
</evidence>
<dbReference type="Gene3D" id="3.40.50.11180">
    <property type="match status" value="1"/>
</dbReference>
<dbReference type="CDD" id="cd18810">
    <property type="entry name" value="SF2_C_TRCF"/>
    <property type="match status" value="1"/>
</dbReference>
<dbReference type="InterPro" id="IPR041471">
    <property type="entry name" value="UvrB_inter"/>
</dbReference>
<comment type="subcellular location">
    <subcellularLocation>
        <location evidence="1 13">Cytoplasm</location>
    </subcellularLocation>
</comment>
<comment type="similarity">
    <text evidence="11 13">In the C-terminal section; belongs to the helicase family. RecG subfamily.</text>
</comment>
<dbReference type="Pfam" id="PF03461">
    <property type="entry name" value="TRCF"/>
    <property type="match status" value="1"/>
</dbReference>
<evidence type="ECO:0000256" key="13">
    <source>
        <dbReference type="HAMAP-Rule" id="MF_00969"/>
    </source>
</evidence>
<dbReference type="Proteomes" id="UP000635983">
    <property type="component" value="Unassembled WGS sequence"/>
</dbReference>
<dbReference type="GO" id="GO:0005524">
    <property type="term" value="F:ATP binding"/>
    <property type="evidence" value="ECO:0007669"/>
    <property type="project" value="UniProtKB-UniRule"/>
</dbReference>
<accession>A0A917US92</accession>
<dbReference type="NCBIfam" id="TIGR00580">
    <property type="entry name" value="mfd"/>
    <property type="match status" value="1"/>
</dbReference>
<evidence type="ECO:0000259" key="15">
    <source>
        <dbReference type="PROSITE" id="PS51194"/>
    </source>
</evidence>
<dbReference type="PANTHER" id="PTHR47964:SF1">
    <property type="entry name" value="ATP-DEPENDENT DNA HELICASE HOMOLOG RECG, CHLOROPLASTIC"/>
    <property type="match status" value="1"/>
</dbReference>
<keyword evidence="3 13" id="KW-0547">Nucleotide-binding</keyword>
<sequence length="1145" mass="128594">MSVLRLPTLPNAAGKQQWGNLQGAALPLAIAESASAAKRFTLLLTADSQTAERFEQELKFFAPDLPVLHFPDWETLPYDVFSPHQDITSQRIATLYRLPELTHGILVVPIVTALHRLAPTQFLLGSSLVLDVGQRLDVEQMRLRLEAAGYRYVETVYEHGEFAVRGALIDLFPMGSAHPYRIDLFDDEIETLRTFDPETQRSIDKVDSVRLLPAREFPLRKEAVTGFRARFRERFDVDFRRCPIYQDLSTGITPAGIEYYLPLFFEETATLFDYLPQDTQVFSLAGIEQAADQFWTDVRSRYEDRRYDPERPLLPPNELFLPVEDCFARLKNWPRVVAGADDIEPGVGRERFVTHRFPELAIEAKATEPMGALRRFLEGYDGRVLFTAESAGRREVLLEMLARLKLQPTEVDSWSAFTSSADRLAITIAPLDDGLLLDDIALIAESPLFGQRVMQRRRREKTRDGGENVIKNLTELREGAPVVHIDHGVGRYLGLITLEIEGQAAEFLALQYADEAKLYVPVSSLHLIARYTGSDDALAPLHRLGSETWQKAKRKAAEQIRDVAAELLDVYARRAAREGYAFNDPRADYETFSAGFPFEETVDQQTAIEAVRADMLSPRPMDRLVCGDVGFGKTEVAMRAAFIAVHSGKQVAVLVPTTLLAQQHYNSFRDRFADWPVRVEVMSRFKSAKEIEGAAQQLAEGKVDILIGTHKLLQGDVKFQNLGLVIIDEEHRFGVRQKEQLKALRSEVDILTLTATPIPRTLNMAVAGMRDLSIIATPPARRLSVRTFVMEQQNAVIKEALLRELLRGGQVYYLHNEVKTIEKCAADLAELVPEARIAVGHGQMNERDLERVMSDFYHKRFNVLVASTIIETGIDVPSANTIIIERADKFGLAQLHQLRGRVGRSHHQAYAYLLTPQRKGMTPDAEKRLEAIANAQDLGAGFVLATHDLEIRGAGELLGEGQSGQIQAVGFTLYMEMLERAVKAIQKGEQPNLEQPLGGGPEINLRIPALIPEDYLPDVHGRLILYKRIANATDEDGLKELQVEMIDRFGLLPEQTKNLVRLTLLKLRADALGILKIDGGPQGGRIEFAADTKVDPLTLIKLIQGQPNRYKFEGATLFRFQVPMERAEERFNVIEALLERLAPAE</sequence>
<dbReference type="GO" id="GO:0003678">
    <property type="term" value="F:DNA helicase activity"/>
    <property type="evidence" value="ECO:0007669"/>
    <property type="project" value="TreeGrafter"/>
</dbReference>
<dbReference type="InterPro" id="IPR001650">
    <property type="entry name" value="Helicase_C-like"/>
</dbReference>
<dbReference type="InterPro" id="IPR004576">
    <property type="entry name" value="Mfd"/>
</dbReference>
<organism evidence="16 17">
    <name type="scientific">Pseudomonas matsuisoli</name>
    <dbReference type="NCBI Taxonomy" id="1515666"/>
    <lineage>
        <taxon>Bacteria</taxon>
        <taxon>Pseudomonadati</taxon>
        <taxon>Pseudomonadota</taxon>
        <taxon>Gammaproteobacteria</taxon>
        <taxon>Pseudomonadales</taxon>
        <taxon>Pseudomonadaceae</taxon>
        <taxon>Pseudomonas</taxon>
    </lineage>
</organism>
<keyword evidence="2 13" id="KW-0963">Cytoplasm</keyword>
<dbReference type="FunFam" id="3.40.50.300:FF:000546">
    <property type="entry name" value="Transcription-repair-coupling factor"/>
    <property type="match status" value="1"/>
</dbReference>
<reference evidence="16" key="2">
    <citation type="submission" date="2020-09" db="EMBL/GenBank/DDBJ databases">
        <authorList>
            <person name="Sun Q."/>
            <person name="Ohkuma M."/>
        </authorList>
    </citation>
    <scope>NUCLEOTIDE SEQUENCE</scope>
    <source>
        <strain evidence="16">JCM 30078</strain>
    </source>
</reference>
<keyword evidence="8 13" id="KW-0238">DNA-binding</keyword>
<dbReference type="Gene3D" id="3.30.2060.10">
    <property type="entry name" value="Penicillin-binding protein 1b domain"/>
    <property type="match status" value="1"/>
</dbReference>
<evidence type="ECO:0000256" key="4">
    <source>
        <dbReference type="ARBA" id="ARBA00022763"/>
    </source>
</evidence>
<evidence type="ECO:0000256" key="8">
    <source>
        <dbReference type="ARBA" id="ARBA00023125"/>
    </source>
</evidence>
<dbReference type="SUPFAM" id="SSF143517">
    <property type="entry name" value="TRCF domain-like"/>
    <property type="match status" value="1"/>
</dbReference>
<dbReference type="PANTHER" id="PTHR47964">
    <property type="entry name" value="ATP-DEPENDENT DNA HELICASE HOMOLOG RECG, CHLOROPLASTIC"/>
    <property type="match status" value="1"/>
</dbReference>
<feature type="domain" description="Helicase ATP-binding" evidence="14">
    <location>
        <begin position="614"/>
        <end position="775"/>
    </location>
</feature>
<dbReference type="Gene3D" id="3.40.50.300">
    <property type="entry name" value="P-loop containing nucleotide triphosphate hydrolases"/>
    <property type="match status" value="2"/>
</dbReference>
<dbReference type="Gene3D" id="3.90.1150.50">
    <property type="entry name" value="Transcription-repair-coupling factor, D7 domain"/>
    <property type="match status" value="1"/>
</dbReference>
<dbReference type="FunFam" id="3.40.50.300:FF:000300">
    <property type="entry name" value="Transcription-repair-coupling factor"/>
    <property type="match status" value="1"/>
</dbReference>
<feature type="domain" description="Helicase C-terminal" evidence="15">
    <location>
        <begin position="796"/>
        <end position="950"/>
    </location>
</feature>
<keyword evidence="4 13" id="KW-0227">DNA damage</keyword>
<dbReference type="Pfam" id="PF00270">
    <property type="entry name" value="DEAD"/>
    <property type="match status" value="1"/>
</dbReference>
<dbReference type="InterPro" id="IPR037235">
    <property type="entry name" value="TRCF-like_C_D7"/>
</dbReference>
<gene>
    <name evidence="13 16" type="primary">mfd</name>
    <name evidence="16" type="ORF">GCM10009304_03970</name>
</gene>
<dbReference type="PROSITE" id="PS51194">
    <property type="entry name" value="HELICASE_CTER"/>
    <property type="match status" value="1"/>
</dbReference>
<keyword evidence="7 13" id="KW-0067">ATP-binding</keyword>
<dbReference type="GO" id="GO:0003684">
    <property type="term" value="F:damaged DNA binding"/>
    <property type="evidence" value="ECO:0007669"/>
    <property type="project" value="InterPro"/>
</dbReference>
<keyword evidence="17" id="KW-1185">Reference proteome</keyword>
<dbReference type="GO" id="GO:0000716">
    <property type="term" value="P:transcription-coupled nucleotide-excision repair, DNA damage recognition"/>
    <property type="evidence" value="ECO:0007669"/>
    <property type="project" value="UniProtKB-UniRule"/>
</dbReference>
<comment type="caution">
    <text evidence="16">The sequence shown here is derived from an EMBL/GenBank/DDBJ whole genome shotgun (WGS) entry which is preliminary data.</text>
</comment>
<dbReference type="Pfam" id="PF00271">
    <property type="entry name" value="Helicase_C"/>
    <property type="match status" value="1"/>
</dbReference>
<name>A0A917US92_9PSED</name>
<evidence type="ECO:0000259" key="14">
    <source>
        <dbReference type="PROSITE" id="PS51192"/>
    </source>
</evidence>
<dbReference type="InterPro" id="IPR027417">
    <property type="entry name" value="P-loop_NTPase"/>
</dbReference>
<evidence type="ECO:0000256" key="6">
    <source>
        <dbReference type="ARBA" id="ARBA00022806"/>
    </source>
</evidence>
<dbReference type="SMART" id="SM00490">
    <property type="entry name" value="HELICc"/>
    <property type="match status" value="1"/>
</dbReference>
<dbReference type="GO" id="GO:0006355">
    <property type="term" value="P:regulation of DNA-templated transcription"/>
    <property type="evidence" value="ECO:0007669"/>
    <property type="project" value="UniProtKB-UniRule"/>
</dbReference>
<dbReference type="InterPro" id="IPR047112">
    <property type="entry name" value="RecG/Mfd"/>
</dbReference>
<dbReference type="InterPro" id="IPR014001">
    <property type="entry name" value="Helicase_ATP-bd"/>
</dbReference>
<evidence type="ECO:0000256" key="5">
    <source>
        <dbReference type="ARBA" id="ARBA00022801"/>
    </source>
</evidence>
<dbReference type="InterPro" id="IPR011545">
    <property type="entry name" value="DEAD/DEAH_box_helicase_dom"/>
</dbReference>
<keyword evidence="5 13" id="KW-0378">Hydrolase</keyword>
<dbReference type="InterPro" id="IPR005118">
    <property type="entry name" value="TRCF_C"/>
</dbReference>
<evidence type="ECO:0000256" key="1">
    <source>
        <dbReference type="ARBA" id="ARBA00004496"/>
    </source>
</evidence>
<dbReference type="NCBIfam" id="NF007966">
    <property type="entry name" value="PRK10689.1"/>
    <property type="match status" value="1"/>
</dbReference>
<dbReference type="HAMAP" id="MF_00969">
    <property type="entry name" value="TRCF"/>
    <property type="match status" value="1"/>
</dbReference>
<evidence type="ECO:0000256" key="2">
    <source>
        <dbReference type="ARBA" id="ARBA00022490"/>
    </source>
</evidence>
<evidence type="ECO:0000256" key="7">
    <source>
        <dbReference type="ARBA" id="ARBA00022840"/>
    </source>
</evidence>
<comment type="similarity">
    <text evidence="10 13">In the N-terminal section; belongs to the UvrB family.</text>
</comment>
<dbReference type="AlphaFoldDB" id="A0A917US92"/>
<dbReference type="InterPro" id="IPR048635">
    <property type="entry name" value="MFD_D3"/>
</dbReference>
<dbReference type="Pfam" id="PF02559">
    <property type="entry name" value="CarD_TRCF_RID"/>
    <property type="match status" value="1"/>
</dbReference>
<dbReference type="RefSeq" id="WP_188981454.1">
    <property type="nucleotide sequence ID" value="NZ_BMPO01000001.1"/>
</dbReference>
<dbReference type="Gene3D" id="2.40.10.170">
    <property type="match status" value="1"/>
</dbReference>
<keyword evidence="6" id="KW-0347">Helicase</keyword>
<dbReference type="SUPFAM" id="SSF52540">
    <property type="entry name" value="P-loop containing nucleoside triphosphate hydrolases"/>
    <property type="match status" value="4"/>
</dbReference>